<gene>
    <name evidence="1" type="ORF">RPERSI_LOCUS35018</name>
</gene>
<reference evidence="1" key="1">
    <citation type="submission" date="2021-06" db="EMBL/GenBank/DDBJ databases">
        <authorList>
            <person name="Kallberg Y."/>
            <person name="Tangrot J."/>
            <person name="Rosling A."/>
        </authorList>
    </citation>
    <scope>NUCLEOTIDE SEQUENCE</scope>
    <source>
        <strain evidence="1">MA461A</strain>
    </source>
</reference>
<proteinExistence type="predicted"/>
<comment type="caution">
    <text evidence="1">The sequence shown here is derived from an EMBL/GenBank/DDBJ whole genome shotgun (WGS) entry which is preliminary data.</text>
</comment>
<keyword evidence="2" id="KW-1185">Reference proteome</keyword>
<name>A0ACA9SUK1_9GLOM</name>
<accession>A0ACA9SUK1</accession>
<sequence>SYEDFNSKLLGTIVTEEDDEGEDDEKKDLESSDDEKKDIES</sequence>
<evidence type="ECO:0000313" key="1">
    <source>
        <dbReference type="EMBL" id="CAG8848236.1"/>
    </source>
</evidence>
<dbReference type="EMBL" id="CAJVQC010159836">
    <property type="protein sequence ID" value="CAG8848236.1"/>
    <property type="molecule type" value="Genomic_DNA"/>
</dbReference>
<feature type="non-terminal residue" evidence="1">
    <location>
        <position position="1"/>
    </location>
</feature>
<evidence type="ECO:0000313" key="2">
    <source>
        <dbReference type="Proteomes" id="UP000789920"/>
    </source>
</evidence>
<organism evidence="1 2">
    <name type="scientific">Racocetra persica</name>
    <dbReference type="NCBI Taxonomy" id="160502"/>
    <lineage>
        <taxon>Eukaryota</taxon>
        <taxon>Fungi</taxon>
        <taxon>Fungi incertae sedis</taxon>
        <taxon>Mucoromycota</taxon>
        <taxon>Glomeromycotina</taxon>
        <taxon>Glomeromycetes</taxon>
        <taxon>Diversisporales</taxon>
        <taxon>Gigasporaceae</taxon>
        <taxon>Racocetra</taxon>
    </lineage>
</organism>
<feature type="non-terminal residue" evidence="1">
    <location>
        <position position="41"/>
    </location>
</feature>
<dbReference type="Proteomes" id="UP000789920">
    <property type="component" value="Unassembled WGS sequence"/>
</dbReference>
<protein>
    <submittedName>
        <fullName evidence="1">35070_t:CDS:1</fullName>
    </submittedName>
</protein>